<name>A7K897_9PHYC</name>
<protein>
    <submittedName>
        <fullName evidence="1">Uncharacterized protein z137R</fullName>
    </submittedName>
</protein>
<dbReference type="GeneID" id="5470594"/>
<dbReference type="RefSeq" id="YP_001426618.1">
    <property type="nucleotide sequence ID" value="NC_008724.1"/>
</dbReference>
<sequence length="78" mass="8266">MKRMLKSSWRSDPLKSKMVAYFNPAAAAEMTSGSARDTICSTSDFCAFCTSSTKTLVVSKSTRDAKASAALDTSTASV</sequence>
<keyword evidence="2" id="KW-1185">Reference proteome</keyword>
<dbReference type="Proteomes" id="UP000202420">
    <property type="component" value="Segment"/>
</dbReference>
<organism evidence="1 2">
    <name type="scientific">Chlorovirus heliozoae</name>
    <dbReference type="NCBI Taxonomy" id="322019"/>
    <lineage>
        <taxon>Viruses</taxon>
        <taxon>Varidnaviria</taxon>
        <taxon>Bamfordvirae</taxon>
        <taxon>Nucleocytoviricota</taxon>
        <taxon>Megaviricetes</taxon>
        <taxon>Algavirales</taxon>
        <taxon>Phycodnaviridae</taxon>
        <taxon>Chlorovirus</taxon>
    </lineage>
</organism>
<dbReference type="EMBL" id="EF101928">
    <property type="protein sequence ID" value="ABT16271.1"/>
    <property type="molecule type" value="Genomic_DNA"/>
</dbReference>
<proteinExistence type="predicted"/>
<accession>A7K897</accession>
<evidence type="ECO:0000313" key="2">
    <source>
        <dbReference type="Proteomes" id="UP000202420"/>
    </source>
</evidence>
<dbReference type="KEGG" id="vg:5470594"/>
<evidence type="ECO:0000313" key="1">
    <source>
        <dbReference type="EMBL" id="ABT16271.1"/>
    </source>
</evidence>
<reference evidence="1 2" key="1">
    <citation type="submission" date="2006-09" db="EMBL/GenBank/DDBJ databases">
        <title>Sequence and annotation of the 288-kb ATCV-1 virus that infects an endosymbiotic Chlorella strain of the heliozoon Acanthocystis turfacea.</title>
        <authorList>
            <person name="Fitzgerald L.A."/>
            <person name="Graves M.V."/>
            <person name="Li X."/>
            <person name="Pfitzner A.J.P."/>
            <person name="Hartigan J."/>
            <person name="Van Etten J.L."/>
        </authorList>
    </citation>
    <scope>NUCLEOTIDE SEQUENCE [LARGE SCALE GENOMIC DNA]</scope>
    <source>
        <strain evidence="1 2">ATCV-1</strain>
    </source>
</reference>
<gene>
    <name evidence="1" type="primary">z137R</name>
    <name evidence="1" type="ORF">ATCV1_z137R</name>
</gene>